<proteinExistence type="predicted"/>
<comment type="caution">
    <text evidence="2">The sequence shown here is derived from an EMBL/GenBank/DDBJ whole genome shotgun (WGS) entry which is preliminary data.</text>
</comment>
<keyword evidence="3" id="KW-1185">Reference proteome</keyword>
<sequence length="294" mass="32966">MKFESEEAFSQGTIGHKPDSKPSDYDKDALNAAWLKLGNDEMKENQNGVLCGFKVNEEETDQSPHMINDNGWTASELHCCMRAVDSTERVENDAKDILAPETHYCVKSKSFEDTAFFMEKGVTDCGLPELLVCYRENSYHDVKDICVDEGGVPLKNKFVFEDVVNDNNTCTFVLPKKNPRIETIEEKLDIDTSIPFVLKSEADKDSNNDFANQCDSKDLMMKGEAKGDARSNSADEVSEEIFSLGDLFSRIDSSAEECNLESTISDPSEVTQQSIQVHIFKASLILNVHKFLLE</sequence>
<protein>
    <submittedName>
        <fullName evidence="2">Uncharacterized protein</fullName>
    </submittedName>
</protein>
<dbReference type="PANTHER" id="PTHR33914">
    <property type="entry name" value="18S PRE-RIBOSOMAL ASSEMBLY PROTEIN GAR2-LIKE PROTEIN"/>
    <property type="match status" value="1"/>
</dbReference>
<dbReference type="InterPro" id="IPR040378">
    <property type="entry name" value="BASL"/>
</dbReference>
<dbReference type="InParanoid" id="A0A7J7E114"/>
<dbReference type="FunCoup" id="A0A7J7E114">
    <property type="interactions" value="1027"/>
</dbReference>
<evidence type="ECO:0000313" key="2">
    <source>
        <dbReference type="EMBL" id="KAF5751996.1"/>
    </source>
</evidence>
<dbReference type="EMBL" id="JAAARO010000002">
    <property type="protein sequence ID" value="KAF5751996.1"/>
    <property type="molecule type" value="Genomic_DNA"/>
</dbReference>
<feature type="region of interest" description="Disordered" evidence="1">
    <location>
        <begin position="1"/>
        <end position="25"/>
    </location>
</feature>
<dbReference type="PANTHER" id="PTHR33914:SF2">
    <property type="entry name" value="OS02G0582100 PROTEIN"/>
    <property type="match status" value="1"/>
</dbReference>
<reference evidence="2 3" key="1">
    <citation type="journal article" date="2020" name="Nat. Commun.">
        <title>Genome of Tripterygium wilfordii and identification of cytochrome P450 involved in triptolide biosynthesis.</title>
        <authorList>
            <person name="Tu L."/>
            <person name="Su P."/>
            <person name="Zhang Z."/>
            <person name="Gao L."/>
            <person name="Wang J."/>
            <person name="Hu T."/>
            <person name="Zhou J."/>
            <person name="Zhang Y."/>
            <person name="Zhao Y."/>
            <person name="Liu Y."/>
            <person name="Song Y."/>
            <person name="Tong Y."/>
            <person name="Lu Y."/>
            <person name="Yang J."/>
            <person name="Xu C."/>
            <person name="Jia M."/>
            <person name="Peters R.J."/>
            <person name="Huang L."/>
            <person name="Gao W."/>
        </authorList>
    </citation>
    <scope>NUCLEOTIDE SEQUENCE [LARGE SCALE GENOMIC DNA]</scope>
    <source>
        <strain evidence="3">cv. XIE 37</strain>
        <tissue evidence="2">Leaf</tissue>
    </source>
</reference>
<evidence type="ECO:0000256" key="1">
    <source>
        <dbReference type="SAM" id="MobiDB-lite"/>
    </source>
</evidence>
<organism evidence="2 3">
    <name type="scientific">Tripterygium wilfordii</name>
    <name type="common">Thunder God vine</name>
    <dbReference type="NCBI Taxonomy" id="458696"/>
    <lineage>
        <taxon>Eukaryota</taxon>
        <taxon>Viridiplantae</taxon>
        <taxon>Streptophyta</taxon>
        <taxon>Embryophyta</taxon>
        <taxon>Tracheophyta</taxon>
        <taxon>Spermatophyta</taxon>
        <taxon>Magnoliopsida</taxon>
        <taxon>eudicotyledons</taxon>
        <taxon>Gunneridae</taxon>
        <taxon>Pentapetalae</taxon>
        <taxon>rosids</taxon>
        <taxon>fabids</taxon>
        <taxon>Celastrales</taxon>
        <taxon>Celastraceae</taxon>
        <taxon>Tripterygium</taxon>
    </lineage>
</organism>
<evidence type="ECO:0000313" key="3">
    <source>
        <dbReference type="Proteomes" id="UP000593562"/>
    </source>
</evidence>
<dbReference type="Proteomes" id="UP000593562">
    <property type="component" value="Unassembled WGS sequence"/>
</dbReference>
<dbReference type="AlphaFoldDB" id="A0A7J7E114"/>
<dbReference type="GO" id="GO:0009786">
    <property type="term" value="P:regulation of asymmetric cell division"/>
    <property type="evidence" value="ECO:0007669"/>
    <property type="project" value="InterPro"/>
</dbReference>
<gene>
    <name evidence="2" type="ORF">HS088_TW02G01015</name>
</gene>
<accession>A0A7J7E114</accession>
<name>A0A7J7E114_TRIWF</name>
<feature type="compositionally biased region" description="Basic and acidic residues" evidence="1">
    <location>
        <begin position="16"/>
        <end position="25"/>
    </location>
</feature>